<dbReference type="AlphaFoldDB" id="A0A6M1RNZ2"/>
<dbReference type="InterPro" id="IPR009506">
    <property type="entry name" value="YjiS-like"/>
</dbReference>
<evidence type="ECO:0000259" key="1">
    <source>
        <dbReference type="Pfam" id="PF06568"/>
    </source>
</evidence>
<organism evidence="2 3">
    <name type="scientific">Rhizobium daejeonense</name>
    <dbReference type="NCBI Taxonomy" id="240521"/>
    <lineage>
        <taxon>Bacteria</taxon>
        <taxon>Pseudomonadati</taxon>
        <taxon>Pseudomonadota</taxon>
        <taxon>Alphaproteobacteria</taxon>
        <taxon>Hyphomicrobiales</taxon>
        <taxon>Rhizobiaceae</taxon>
        <taxon>Rhizobium/Agrobacterium group</taxon>
        <taxon>Rhizobium</taxon>
    </lineage>
</organism>
<proteinExistence type="predicted"/>
<evidence type="ECO:0000313" key="2">
    <source>
        <dbReference type="EMBL" id="NGO63002.1"/>
    </source>
</evidence>
<dbReference type="Pfam" id="PF06568">
    <property type="entry name" value="YjiS-like"/>
    <property type="match status" value="1"/>
</dbReference>
<keyword evidence="3" id="KW-1185">Reference proteome</keyword>
<comment type="caution">
    <text evidence="2">The sequence shown here is derived from an EMBL/GenBank/DDBJ whole genome shotgun (WGS) entry which is preliminary data.</text>
</comment>
<feature type="domain" description="YjiS-like" evidence="1">
    <location>
        <begin position="45"/>
        <end position="80"/>
    </location>
</feature>
<dbReference type="Proteomes" id="UP000477849">
    <property type="component" value="Unassembled WGS sequence"/>
</dbReference>
<sequence length="93" mass="10628">MTDSVRYIDAIDTMWPDGYAREALFRSSGDMLAPAPPPKGGWAKLLQSVSHWRMKRSGRLALLELSEDQLKDIGVTRIEAEREARKSWMLLRP</sequence>
<accession>A0A6M1RNZ2</accession>
<dbReference type="RefSeq" id="WP_163899438.1">
    <property type="nucleotide sequence ID" value="NZ_CP048427.1"/>
</dbReference>
<reference evidence="2 3" key="1">
    <citation type="submission" date="2020-02" db="EMBL/GenBank/DDBJ databases">
        <title>Genome sequence of the type strain CCBAU10050 of Rhizobium daejeonense.</title>
        <authorList>
            <person name="Gao J."/>
            <person name="Sun J."/>
        </authorList>
    </citation>
    <scope>NUCLEOTIDE SEQUENCE [LARGE SCALE GENOMIC DNA]</scope>
    <source>
        <strain evidence="2 3">CCBAU10050</strain>
    </source>
</reference>
<dbReference type="EMBL" id="JAAKZH010000001">
    <property type="protein sequence ID" value="NGO63002.1"/>
    <property type="molecule type" value="Genomic_DNA"/>
</dbReference>
<evidence type="ECO:0000313" key="3">
    <source>
        <dbReference type="Proteomes" id="UP000477849"/>
    </source>
</evidence>
<protein>
    <submittedName>
        <fullName evidence="2">DUF1127 domain-containing protein</fullName>
    </submittedName>
</protein>
<name>A0A6M1RNZ2_9HYPH</name>
<gene>
    <name evidence="2" type="ORF">G6N76_04905</name>
</gene>